<name>A0A126UZW1_9RHOB</name>
<keyword evidence="1" id="KW-0732">Signal</keyword>
<gene>
    <name evidence="2" type="ORF">RC74_10360</name>
</gene>
<keyword evidence="3" id="KW-1185">Reference proteome</keyword>
<evidence type="ECO:0000313" key="3">
    <source>
        <dbReference type="Proteomes" id="UP000070371"/>
    </source>
</evidence>
<sequence>MDRVAIFLMCVLGLLAAPAAVVLSAPVTEGQVMLIVAPPWQNAQDIILRAKADSVGPKTAPFAAFAASDTPGLEARLKHAGAWAVLDGQIISQLCGA</sequence>
<proteinExistence type="predicted"/>
<dbReference type="EMBL" id="CP014327">
    <property type="protein sequence ID" value="AML51612.1"/>
    <property type="molecule type" value="Genomic_DNA"/>
</dbReference>
<reference evidence="2 3" key="1">
    <citation type="submission" date="2016-02" db="EMBL/GenBank/DDBJ databases">
        <title>Complete genome sequence of Halocynthiibacter arcticus PAMC 20958t from arctic marine sediment.</title>
        <authorList>
            <person name="Lee Y.M."/>
            <person name="Baek K."/>
            <person name="Lee H.K."/>
            <person name="Shin S.C."/>
        </authorList>
    </citation>
    <scope>NUCLEOTIDE SEQUENCE [LARGE SCALE GENOMIC DNA]</scope>
    <source>
        <strain evidence="2">PAMC 20958</strain>
    </source>
</reference>
<dbReference type="KEGG" id="hat:RC74_10360"/>
<dbReference type="AlphaFoldDB" id="A0A126UZW1"/>
<dbReference type="RefSeq" id="WP_039004655.1">
    <property type="nucleotide sequence ID" value="NZ_CP014327.1"/>
</dbReference>
<evidence type="ECO:0000313" key="2">
    <source>
        <dbReference type="EMBL" id="AML51612.1"/>
    </source>
</evidence>
<protein>
    <submittedName>
        <fullName evidence="2">Uncharacterized protein</fullName>
    </submittedName>
</protein>
<evidence type="ECO:0000256" key="1">
    <source>
        <dbReference type="SAM" id="SignalP"/>
    </source>
</evidence>
<feature type="signal peptide" evidence="1">
    <location>
        <begin position="1"/>
        <end position="19"/>
    </location>
</feature>
<dbReference type="Proteomes" id="UP000070371">
    <property type="component" value="Chromosome"/>
</dbReference>
<feature type="chain" id="PRO_5007443181" evidence="1">
    <location>
        <begin position="20"/>
        <end position="97"/>
    </location>
</feature>
<organism evidence="2 3">
    <name type="scientific">Falsihalocynthiibacter arcticus</name>
    <dbReference type="NCBI Taxonomy" id="1579316"/>
    <lineage>
        <taxon>Bacteria</taxon>
        <taxon>Pseudomonadati</taxon>
        <taxon>Pseudomonadota</taxon>
        <taxon>Alphaproteobacteria</taxon>
        <taxon>Rhodobacterales</taxon>
        <taxon>Roseobacteraceae</taxon>
        <taxon>Falsihalocynthiibacter</taxon>
    </lineage>
</organism>
<dbReference type="OrthoDB" id="7866935at2"/>
<accession>A0A126UZW1</accession>